<name>A0A6J7CXJ0_9ZZZZ</name>
<dbReference type="AlphaFoldDB" id="A0A6J7CXJ0"/>
<dbReference type="InterPro" id="IPR036182">
    <property type="entry name" value="PCuAC_sf"/>
</dbReference>
<proteinExistence type="predicted"/>
<evidence type="ECO:0000313" key="1">
    <source>
        <dbReference type="EMBL" id="CAB4861545.1"/>
    </source>
</evidence>
<dbReference type="PROSITE" id="PS51257">
    <property type="entry name" value="PROKAR_LIPOPROTEIN"/>
    <property type="match status" value="1"/>
</dbReference>
<reference evidence="1" key="1">
    <citation type="submission" date="2020-05" db="EMBL/GenBank/DDBJ databases">
        <authorList>
            <person name="Chiriac C."/>
            <person name="Salcher M."/>
            <person name="Ghai R."/>
            <person name="Kavagutti S V."/>
        </authorList>
    </citation>
    <scope>NUCLEOTIDE SEQUENCE</scope>
</reference>
<sequence length="177" mass="18060">MTTTRTQKTARRTAAVVSALALAAAPLLAGCYSGQAATTNAQSAMNSGNGTQEQVGDIRIENATLVTGPGISKAGTVIMTIVNTGRVPDRLIGVAVNGASAYVTPGFGDVMPGEAVNFGYDGTAWINAYGLDIAKSAYVPVTVQFERAGVKNFTVLSVPPTGIYEGIAPNPLLAPIS</sequence>
<protein>
    <submittedName>
        <fullName evidence="1">Unannotated protein</fullName>
    </submittedName>
</protein>
<gene>
    <name evidence="1" type="ORF">UFOPK3402_00236</name>
</gene>
<organism evidence="1">
    <name type="scientific">freshwater metagenome</name>
    <dbReference type="NCBI Taxonomy" id="449393"/>
    <lineage>
        <taxon>unclassified sequences</taxon>
        <taxon>metagenomes</taxon>
        <taxon>ecological metagenomes</taxon>
    </lineage>
</organism>
<accession>A0A6J7CXJ0</accession>
<dbReference type="SUPFAM" id="SSF110087">
    <property type="entry name" value="DR1885-like metal-binding protein"/>
    <property type="match status" value="1"/>
</dbReference>
<dbReference type="EMBL" id="CAFBLS010000017">
    <property type="protein sequence ID" value="CAB4861545.1"/>
    <property type="molecule type" value="Genomic_DNA"/>
</dbReference>